<feature type="region of interest" description="Disordered" evidence="1">
    <location>
        <begin position="1"/>
        <end position="26"/>
    </location>
</feature>
<accession>A0A2B7Y9H7</accession>
<proteinExistence type="predicted"/>
<protein>
    <recommendedName>
        <fullName evidence="4">Thioredoxin domain-containing protein</fullName>
    </recommendedName>
</protein>
<dbReference type="EMBL" id="PDNA01000061">
    <property type="protein sequence ID" value="PGH17850.1"/>
    <property type="molecule type" value="Genomic_DNA"/>
</dbReference>
<name>A0A2B7Y9H7_POLH7</name>
<sequence>MDPQTQEHPKRGQGIESTHATVSSDNLPPAAEVKKASQIPILDQEGKKHLFGDLFVSSESTNDKRVLVIFIRHFFCGHCQDYLTCLASSVPSPSSLPPGTSIVVIGCGAPSLIPMYAELTKWTLPIYTDPTARLYDIFGMTKSLATAPTPPKYMTHSLLSSTLGGITQGLRRVLKGDALKSGDVRQIGGELLFEVEGGSPKADDINAQVTWCHRMKNTQDHTEVPDLLRVLGIASK</sequence>
<evidence type="ECO:0008006" key="4">
    <source>
        <dbReference type="Google" id="ProtNLM"/>
    </source>
</evidence>
<feature type="compositionally biased region" description="Polar residues" evidence="1">
    <location>
        <begin position="15"/>
        <end position="26"/>
    </location>
</feature>
<dbReference type="SUPFAM" id="SSF52833">
    <property type="entry name" value="Thioredoxin-like"/>
    <property type="match status" value="1"/>
</dbReference>
<keyword evidence="3" id="KW-1185">Reference proteome</keyword>
<gene>
    <name evidence="2" type="ORF">AJ80_04673</name>
</gene>
<dbReference type="Gene3D" id="3.40.30.10">
    <property type="entry name" value="Glutaredoxin"/>
    <property type="match status" value="1"/>
</dbReference>
<evidence type="ECO:0000256" key="1">
    <source>
        <dbReference type="SAM" id="MobiDB-lite"/>
    </source>
</evidence>
<dbReference type="InterPro" id="IPR032801">
    <property type="entry name" value="PXL2A/B/C"/>
</dbReference>
<feature type="compositionally biased region" description="Basic and acidic residues" evidence="1">
    <location>
        <begin position="1"/>
        <end position="10"/>
    </location>
</feature>
<dbReference type="AlphaFoldDB" id="A0A2B7Y9H7"/>
<comment type="caution">
    <text evidence="2">The sequence shown here is derived from an EMBL/GenBank/DDBJ whole genome shotgun (WGS) entry which is preliminary data.</text>
</comment>
<dbReference type="Pfam" id="PF13911">
    <property type="entry name" value="AhpC-TSA_2"/>
    <property type="match status" value="1"/>
</dbReference>
<dbReference type="OrthoDB" id="40334at2759"/>
<reference evidence="2 3" key="1">
    <citation type="submission" date="2017-10" db="EMBL/GenBank/DDBJ databases">
        <title>Comparative genomics in systemic dimorphic fungi from Ajellomycetaceae.</title>
        <authorList>
            <person name="Munoz J.F."/>
            <person name="Mcewen J.G."/>
            <person name="Clay O.K."/>
            <person name="Cuomo C.A."/>
        </authorList>
    </citation>
    <scope>NUCLEOTIDE SEQUENCE [LARGE SCALE GENOMIC DNA]</scope>
    <source>
        <strain evidence="2 3">UAMH7299</strain>
    </source>
</reference>
<dbReference type="PANTHER" id="PTHR28630">
    <property type="match status" value="1"/>
</dbReference>
<dbReference type="Proteomes" id="UP000224634">
    <property type="component" value="Unassembled WGS sequence"/>
</dbReference>
<dbReference type="InterPro" id="IPR036249">
    <property type="entry name" value="Thioredoxin-like_sf"/>
</dbReference>
<dbReference type="STRING" id="1447883.A0A2B7Y9H7"/>
<evidence type="ECO:0000313" key="2">
    <source>
        <dbReference type="EMBL" id="PGH17850.1"/>
    </source>
</evidence>
<dbReference type="PANTHER" id="PTHR28630:SF3">
    <property type="entry name" value="PEROXIREDOXIN-LIKE 2C"/>
    <property type="match status" value="1"/>
</dbReference>
<evidence type="ECO:0000313" key="3">
    <source>
        <dbReference type="Proteomes" id="UP000224634"/>
    </source>
</evidence>
<organism evidence="2 3">
    <name type="scientific">Polytolypa hystricis (strain UAMH7299)</name>
    <dbReference type="NCBI Taxonomy" id="1447883"/>
    <lineage>
        <taxon>Eukaryota</taxon>
        <taxon>Fungi</taxon>
        <taxon>Dikarya</taxon>
        <taxon>Ascomycota</taxon>
        <taxon>Pezizomycotina</taxon>
        <taxon>Eurotiomycetes</taxon>
        <taxon>Eurotiomycetidae</taxon>
        <taxon>Onygenales</taxon>
        <taxon>Onygenales incertae sedis</taxon>
        <taxon>Polytolypa</taxon>
    </lineage>
</organism>